<sequence>MFMRIRQSVSCQRGKTLIEILASIVILSIIVIPLLGFFVQSQKTVQVSGEIIDATYVAQLFMEETIQHSKGNNLFLSGPITIKGYGSQFDSANKQHTLEFTEENRYFVTINLKHKNSNLVQVLVKVFEDNVDLKLEAQMESIVVWEGLENETNP</sequence>
<gene>
    <name evidence="4" type="ORF">KS419_04580</name>
</gene>
<keyword evidence="3" id="KW-0472">Membrane</keyword>
<dbReference type="EMBL" id="JAHQCS010000056">
    <property type="protein sequence ID" value="MBU9711011.1"/>
    <property type="molecule type" value="Genomic_DNA"/>
</dbReference>
<protein>
    <submittedName>
        <fullName evidence="4">Prepilin-type N-terminal cleavage/methylation domain-containing protein</fullName>
    </submittedName>
</protein>
<evidence type="ECO:0000256" key="1">
    <source>
        <dbReference type="ARBA" id="ARBA00004241"/>
    </source>
</evidence>
<comment type="caution">
    <text evidence="4">The sequence shown here is derived from an EMBL/GenBank/DDBJ whole genome shotgun (WGS) entry which is preliminary data.</text>
</comment>
<keyword evidence="3" id="KW-1133">Transmembrane helix</keyword>
<dbReference type="Pfam" id="PF07963">
    <property type="entry name" value="N_methyl"/>
    <property type="match status" value="1"/>
</dbReference>
<proteinExistence type="predicted"/>
<evidence type="ECO:0000313" key="4">
    <source>
        <dbReference type="EMBL" id="MBU9711011.1"/>
    </source>
</evidence>
<evidence type="ECO:0000256" key="2">
    <source>
        <dbReference type="ARBA" id="ARBA00023287"/>
    </source>
</evidence>
<accession>A0ABS6JBS2</accession>
<evidence type="ECO:0000256" key="3">
    <source>
        <dbReference type="SAM" id="Phobius"/>
    </source>
</evidence>
<keyword evidence="2" id="KW-0178">Competence</keyword>
<dbReference type="InterPro" id="IPR012902">
    <property type="entry name" value="N_methyl_site"/>
</dbReference>
<keyword evidence="3" id="KW-0812">Transmembrane</keyword>
<comment type="subcellular location">
    <subcellularLocation>
        <location evidence="1">Cell surface</location>
    </subcellularLocation>
</comment>
<feature type="transmembrane region" description="Helical" evidence="3">
    <location>
        <begin position="20"/>
        <end position="39"/>
    </location>
</feature>
<reference evidence="4 5" key="1">
    <citation type="submission" date="2021-06" db="EMBL/GenBank/DDBJ databases">
        <title>Bacillus sp. RD4P76, an endophyte from a halophyte.</title>
        <authorList>
            <person name="Sun J.-Q."/>
        </authorList>
    </citation>
    <scope>NUCLEOTIDE SEQUENCE [LARGE SCALE GENOMIC DNA]</scope>
    <source>
        <strain evidence="4 5">CGMCC 1.15917</strain>
    </source>
</reference>
<dbReference type="RefSeq" id="WP_217064898.1">
    <property type="nucleotide sequence ID" value="NZ_JAHQCS010000056.1"/>
</dbReference>
<keyword evidence="5" id="KW-1185">Reference proteome</keyword>
<organism evidence="4 5">
    <name type="scientific">Evansella tamaricis</name>
    <dbReference type="NCBI Taxonomy" id="2069301"/>
    <lineage>
        <taxon>Bacteria</taxon>
        <taxon>Bacillati</taxon>
        <taxon>Bacillota</taxon>
        <taxon>Bacilli</taxon>
        <taxon>Bacillales</taxon>
        <taxon>Bacillaceae</taxon>
        <taxon>Evansella</taxon>
    </lineage>
</organism>
<name>A0ABS6JBS2_9BACI</name>
<evidence type="ECO:0000313" key="5">
    <source>
        <dbReference type="Proteomes" id="UP000784880"/>
    </source>
</evidence>
<dbReference type="NCBIfam" id="TIGR02532">
    <property type="entry name" value="IV_pilin_GFxxxE"/>
    <property type="match status" value="1"/>
</dbReference>
<dbReference type="Proteomes" id="UP000784880">
    <property type="component" value="Unassembled WGS sequence"/>
</dbReference>